<keyword evidence="2" id="KW-1185">Reference proteome</keyword>
<protein>
    <submittedName>
        <fullName evidence="1 3">Uncharacterized protein</fullName>
    </submittedName>
</protein>
<evidence type="ECO:0000313" key="1">
    <source>
        <dbReference type="EMBL" id="VDP30611.1"/>
    </source>
</evidence>
<dbReference type="WBParaSite" id="SCUD_0000841201-mRNA-1">
    <property type="protein sequence ID" value="SCUD_0000841201-mRNA-1"/>
    <property type="gene ID" value="SCUD_0000841201"/>
</dbReference>
<name>A0A183K0A2_9TREM</name>
<dbReference type="Proteomes" id="UP000279833">
    <property type="component" value="Unassembled WGS sequence"/>
</dbReference>
<gene>
    <name evidence="1" type="ORF">SCUD_LOCUS8412</name>
</gene>
<reference evidence="3" key="1">
    <citation type="submission" date="2016-06" db="UniProtKB">
        <authorList>
            <consortium name="WormBaseParasite"/>
        </authorList>
    </citation>
    <scope>IDENTIFICATION</scope>
</reference>
<evidence type="ECO:0000313" key="3">
    <source>
        <dbReference type="WBParaSite" id="SCUD_0000841201-mRNA-1"/>
    </source>
</evidence>
<dbReference type="AlphaFoldDB" id="A0A183K0A2"/>
<reference evidence="1 2" key="2">
    <citation type="submission" date="2018-11" db="EMBL/GenBank/DDBJ databases">
        <authorList>
            <consortium name="Pathogen Informatics"/>
        </authorList>
    </citation>
    <scope>NUCLEOTIDE SEQUENCE [LARGE SCALE GENOMIC DNA]</scope>
    <source>
        <strain evidence="1">Dakar</strain>
        <strain evidence="2">Dakar, Senegal</strain>
    </source>
</reference>
<evidence type="ECO:0000313" key="2">
    <source>
        <dbReference type="Proteomes" id="UP000279833"/>
    </source>
</evidence>
<organism evidence="3">
    <name type="scientific">Schistosoma curassoni</name>
    <dbReference type="NCBI Taxonomy" id="6186"/>
    <lineage>
        <taxon>Eukaryota</taxon>
        <taxon>Metazoa</taxon>
        <taxon>Spiralia</taxon>
        <taxon>Lophotrochozoa</taxon>
        <taxon>Platyhelminthes</taxon>
        <taxon>Trematoda</taxon>
        <taxon>Digenea</taxon>
        <taxon>Strigeidida</taxon>
        <taxon>Schistosomatoidea</taxon>
        <taxon>Schistosomatidae</taxon>
        <taxon>Schistosoma</taxon>
    </lineage>
</organism>
<proteinExistence type="predicted"/>
<dbReference type="EMBL" id="UZAK01032732">
    <property type="protein sequence ID" value="VDP30611.1"/>
    <property type="molecule type" value="Genomic_DNA"/>
</dbReference>
<sequence length="51" mass="6011">MYLHLRVGVHSGTQNQYCSLQTSSCYSLYWVRPPERTLTLSFRFIQLTSLK</sequence>
<accession>A0A183K0A2</accession>